<dbReference type="EMBL" id="UFZL01000003">
    <property type="protein sequence ID" value="STE75613.1"/>
    <property type="molecule type" value="Genomic_DNA"/>
</dbReference>
<reference evidence="2 3" key="1">
    <citation type="submission" date="2018-06" db="EMBL/GenBank/DDBJ databases">
        <authorList>
            <consortium name="Pathogen Informatics"/>
            <person name="Doyle S."/>
        </authorList>
    </citation>
    <scope>NUCLEOTIDE SEQUENCE [LARGE SCALE GENOMIC DNA]</scope>
    <source>
        <strain evidence="2 3">NCTC10764</strain>
    </source>
</reference>
<gene>
    <name evidence="2" type="ORF">NCTC10764_04685</name>
</gene>
<name>A0A376JY97_ECOLX</name>
<evidence type="ECO:0000313" key="3">
    <source>
        <dbReference type="Proteomes" id="UP000255201"/>
    </source>
</evidence>
<proteinExistence type="predicted"/>
<organism evidence="2 3">
    <name type="scientific">Escherichia coli</name>
    <dbReference type="NCBI Taxonomy" id="562"/>
    <lineage>
        <taxon>Bacteria</taxon>
        <taxon>Pseudomonadati</taxon>
        <taxon>Pseudomonadota</taxon>
        <taxon>Gammaproteobacteria</taxon>
        <taxon>Enterobacterales</taxon>
        <taxon>Enterobacteriaceae</taxon>
        <taxon>Escherichia</taxon>
    </lineage>
</organism>
<dbReference type="AlphaFoldDB" id="A0A376JY97"/>
<evidence type="ECO:0000313" key="2">
    <source>
        <dbReference type="EMBL" id="STE75613.1"/>
    </source>
</evidence>
<dbReference type="Proteomes" id="UP000255201">
    <property type="component" value="Unassembled WGS sequence"/>
</dbReference>
<sequence length="91" mass="10051">MRRSYSVDSKKTATGKATSPSIGCQGKVDKAPYTHPKAETRSVKTAGFLFGSLTHEDTKNKAHNIESVGFLHSKMDVIWTLKNKIHLFSNS</sequence>
<accession>A0A376JY97</accession>
<evidence type="ECO:0000256" key="1">
    <source>
        <dbReference type="SAM" id="MobiDB-lite"/>
    </source>
</evidence>
<feature type="region of interest" description="Disordered" evidence="1">
    <location>
        <begin position="1"/>
        <end position="31"/>
    </location>
</feature>
<protein>
    <submittedName>
        <fullName evidence="2">Uncharacterized protein</fullName>
    </submittedName>
</protein>